<dbReference type="Proteomes" id="UP000663193">
    <property type="component" value="Chromosome 13"/>
</dbReference>
<reference evidence="3" key="1">
    <citation type="journal article" date="2021" name="BMC Genomics">
        <title>Chromosome-level genome assembly and manually-curated proteome of model necrotroph Parastagonospora nodorum Sn15 reveals a genome-wide trove of candidate effector homologs, and redundancy of virulence-related functions within an accessory chromosome.</title>
        <authorList>
            <person name="Bertazzoni S."/>
            <person name="Jones D.A.B."/>
            <person name="Phan H.T."/>
            <person name="Tan K.-C."/>
            <person name="Hane J.K."/>
        </authorList>
    </citation>
    <scope>NUCLEOTIDE SEQUENCE [LARGE SCALE GENOMIC DNA]</scope>
    <source>
        <strain evidence="3">SN15 / ATCC MYA-4574 / FGSC 10173)</strain>
    </source>
</reference>
<feature type="region of interest" description="Disordered" evidence="1">
    <location>
        <begin position="26"/>
        <end position="58"/>
    </location>
</feature>
<dbReference type="EMBL" id="CP069035">
    <property type="protein sequence ID" value="QRD02361.1"/>
    <property type="molecule type" value="Genomic_DNA"/>
</dbReference>
<evidence type="ECO:0000313" key="3">
    <source>
        <dbReference type="Proteomes" id="UP000663193"/>
    </source>
</evidence>
<gene>
    <name evidence="2" type="ORF">JI435_417840</name>
</gene>
<keyword evidence="3" id="KW-1185">Reference proteome</keyword>
<protein>
    <submittedName>
        <fullName evidence="2">Uncharacterized protein</fullName>
    </submittedName>
</protein>
<dbReference type="VEuPathDB" id="FungiDB:JI435_417840"/>
<name>A0A7U2I3U3_PHANO</name>
<dbReference type="AlphaFoldDB" id="A0A7U2I3U3"/>
<organism evidence="2 3">
    <name type="scientific">Phaeosphaeria nodorum (strain SN15 / ATCC MYA-4574 / FGSC 10173)</name>
    <name type="common">Glume blotch fungus</name>
    <name type="synonym">Parastagonospora nodorum</name>
    <dbReference type="NCBI Taxonomy" id="321614"/>
    <lineage>
        <taxon>Eukaryota</taxon>
        <taxon>Fungi</taxon>
        <taxon>Dikarya</taxon>
        <taxon>Ascomycota</taxon>
        <taxon>Pezizomycotina</taxon>
        <taxon>Dothideomycetes</taxon>
        <taxon>Pleosporomycetidae</taxon>
        <taxon>Pleosporales</taxon>
        <taxon>Pleosporineae</taxon>
        <taxon>Phaeosphaeriaceae</taxon>
        <taxon>Parastagonospora</taxon>
    </lineage>
</organism>
<evidence type="ECO:0000313" key="2">
    <source>
        <dbReference type="EMBL" id="QRD02361.1"/>
    </source>
</evidence>
<sequence>MGRKNIRRKSPRKVLEVLQESMSKTRENAFHSSLLAGRRRTQLDGNNTKRHPRKPYRLSISPISYPIIPT</sequence>
<proteinExistence type="predicted"/>
<accession>A0A7U2I3U3</accession>
<evidence type="ECO:0000256" key="1">
    <source>
        <dbReference type="SAM" id="MobiDB-lite"/>
    </source>
</evidence>